<evidence type="ECO:0000313" key="3">
    <source>
        <dbReference type="Proteomes" id="UP001142400"/>
    </source>
</evidence>
<dbReference type="AlphaFoldDB" id="A0A9X2LZK2"/>
<gene>
    <name evidence="2" type="ORF">NQU54_24455</name>
</gene>
<comment type="caution">
    <text evidence="2">The sequence shown here is derived from an EMBL/GenBank/DDBJ whole genome shotgun (WGS) entry which is preliminary data.</text>
</comment>
<sequence length="41" mass="4407">MGALTTSGFQQPGLHQPLQHHRQQPVSGITLGQPGPELPQH</sequence>
<dbReference type="EMBL" id="JANIIC010000030">
    <property type="protein sequence ID" value="MCQ8832135.1"/>
    <property type="molecule type" value="Genomic_DNA"/>
</dbReference>
<feature type="region of interest" description="Disordered" evidence="1">
    <location>
        <begin position="1"/>
        <end position="41"/>
    </location>
</feature>
<keyword evidence="3" id="KW-1185">Reference proteome</keyword>
<accession>A0A9X2LZK2</accession>
<dbReference type="Proteomes" id="UP001142400">
    <property type="component" value="Unassembled WGS sequence"/>
</dbReference>
<organism evidence="2 3">
    <name type="scientific">Streptomyces malaysiensis subsp. samsunensis</name>
    <dbReference type="NCBI Taxonomy" id="459658"/>
    <lineage>
        <taxon>Bacteria</taxon>
        <taxon>Bacillati</taxon>
        <taxon>Actinomycetota</taxon>
        <taxon>Actinomycetes</taxon>
        <taxon>Kitasatosporales</taxon>
        <taxon>Streptomycetaceae</taxon>
        <taxon>Streptomyces</taxon>
        <taxon>Streptomyces violaceusniger group</taxon>
    </lineage>
</organism>
<name>A0A9X2LZK2_STRMQ</name>
<reference evidence="2" key="1">
    <citation type="submission" date="2022-06" db="EMBL/GenBank/DDBJ databases">
        <title>WGS of actinobacteria.</title>
        <authorList>
            <person name="Thawai C."/>
        </authorList>
    </citation>
    <scope>NUCLEOTIDE SEQUENCE</scope>
    <source>
        <strain evidence="2">DSM 42010</strain>
    </source>
</reference>
<dbReference type="RefSeq" id="WP_257632988.1">
    <property type="nucleotide sequence ID" value="NZ_JANIIC010000030.1"/>
</dbReference>
<evidence type="ECO:0000256" key="1">
    <source>
        <dbReference type="SAM" id="MobiDB-lite"/>
    </source>
</evidence>
<protein>
    <submittedName>
        <fullName evidence="2">Uncharacterized protein</fullName>
    </submittedName>
</protein>
<proteinExistence type="predicted"/>
<evidence type="ECO:0000313" key="2">
    <source>
        <dbReference type="EMBL" id="MCQ8832135.1"/>
    </source>
</evidence>